<dbReference type="Pfam" id="PF02834">
    <property type="entry name" value="LigT_PEase"/>
    <property type="match status" value="2"/>
</dbReference>
<evidence type="ECO:0000256" key="2">
    <source>
        <dbReference type="HAMAP-Rule" id="MF_01940"/>
    </source>
</evidence>
<dbReference type="EMBL" id="DQWS01000238">
    <property type="protein sequence ID" value="HDD53686.1"/>
    <property type="molecule type" value="Genomic_DNA"/>
</dbReference>
<feature type="short sequence motif" description="HXTX 1" evidence="2">
    <location>
        <begin position="40"/>
        <end position="43"/>
    </location>
</feature>
<dbReference type="GO" id="GO:0008664">
    <property type="term" value="F:RNA 2',3'-cyclic 3'-phosphodiesterase activity"/>
    <property type="evidence" value="ECO:0007669"/>
    <property type="project" value="UniProtKB-EC"/>
</dbReference>
<protein>
    <recommendedName>
        <fullName evidence="2">RNA 2',3'-cyclic phosphodiesterase</fullName>
        <shortName evidence="2">RNA 2',3'-CPDase</shortName>
        <ecNumber evidence="2">3.1.4.58</ecNumber>
    </recommendedName>
</protein>
<keyword evidence="1 2" id="KW-0378">Hydrolase</keyword>
<dbReference type="GO" id="GO:0004113">
    <property type="term" value="F:2',3'-cyclic-nucleotide 3'-phosphodiesterase activity"/>
    <property type="evidence" value="ECO:0007669"/>
    <property type="project" value="InterPro"/>
</dbReference>
<feature type="domain" description="Phosphoesterase HXTX" evidence="3">
    <location>
        <begin position="9"/>
        <end position="91"/>
    </location>
</feature>
<reference evidence="4" key="1">
    <citation type="journal article" date="2020" name="mSystems">
        <title>Genome- and Community-Level Interaction Insights into Carbon Utilization and Element Cycling Functions of Hydrothermarchaeota in Hydrothermal Sediment.</title>
        <authorList>
            <person name="Zhou Z."/>
            <person name="Liu Y."/>
            <person name="Xu W."/>
            <person name="Pan J."/>
            <person name="Luo Z.H."/>
            <person name="Li M."/>
        </authorList>
    </citation>
    <scope>NUCLEOTIDE SEQUENCE [LARGE SCALE GENOMIC DNA]</scope>
    <source>
        <strain evidence="4">HyVt-115</strain>
    </source>
</reference>
<comment type="catalytic activity">
    <reaction evidence="2">
        <text>a 3'-end 2',3'-cyclophospho-ribonucleotide-RNA + H2O = a 3'-end 2'-phospho-ribonucleotide-RNA + H(+)</text>
        <dbReference type="Rhea" id="RHEA:11828"/>
        <dbReference type="Rhea" id="RHEA-COMP:10464"/>
        <dbReference type="Rhea" id="RHEA-COMP:17353"/>
        <dbReference type="ChEBI" id="CHEBI:15377"/>
        <dbReference type="ChEBI" id="CHEBI:15378"/>
        <dbReference type="ChEBI" id="CHEBI:83064"/>
        <dbReference type="ChEBI" id="CHEBI:173113"/>
        <dbReference type="EC" id="3.1.4.58"/>
    </reaction>
</comment>
<sequence>MRAFIAMELSPQVKESLRKLINDLKSRNIKGRWVPPENIHLTLRFLGNIEEDQVKAIEQLLEEVAEEADPFQISIEGLGAFPHPARPRVLWVGVKEGTTTLQRLYQIIEKGLVRLGFPPNDKSFKPHLTLARFKNPLERTRRLVYQTCKEFQEKEWDRMEATSVILFESILSPQGAQYRKVKEVLLRKADS</sequence>
<dbReference type="SUPFAM" id="SSF55144">
    <property type="entry name" value="LigT-like"/>
    <property type="match status" value="1"/>
</dbReference>
<dbReference type="InterPro" id="IPR009097">
    <property type="entry name" value="Cyclic_Pdiesterase"/>
</dbReference>
<feature type="active site" description="Proton acceptor" evidence="2">
    <location>
        <position position="127"/>
    </location>
</feature>
<dbReference type="Proteomes" id="UP000885690">
    <property type="component" value="Unassembled WGS sequence"/>
</dbReference>
<feature type="domain" description="Phosphoesterase HXTX" evidence="3">
    <location>
        <begin position="93"/>
        <end position="175"/>
    </location>
</feature>
<feature type="active site" description="Proton donor" evidence="2">
    <location>
        <position position="40"/>
    </location>
</feature>
<dbReference type="NCBIfam" id="TIGR02258">
    <property type="entry name" value="2_5_ligase"/>
    <property type="match status" value="1"/>
</dbReference>
<evidence type="ECO:0000313" key="4">
    <source>
        <dbReference type="EMBL" id="HDD53686.1"/>
    </source>
</evidence>
<dbReference type="InterPro" id="IPR014051">
    <property type="entry name" value="Phosphoesterase_HXTX"/>
</dbReference>
<dbReference type="HAMAP" id="MF_01940">
    <property type="entry name" value="RNA_CPDase"/>
    <property type="match status" value="1"/>
</dbReference>
<dbReference type="EC" id="3.1.4.58" evidence="2"/>
<dbReference type="Gene3D" id="3.90.1140.10">
    <property type="entry name" value="Cyclic phosphodiesterase"/>
    <property type="match status" value="1"/>
</dbReference>
<dbReference type="PANTHER" id="PTHR35561">
    <property type="entry name" value="RNA 2',3'-CYCLIC PHOSPHODIESTERASE"/>
    <property type="match status" value="1"/>
</dbReference>
<feature type="short sequence motif" description="HXTX 2" evidence="2">
    <location>
        <begin position="127"/>
        <end position="130"/>
    </location>
</feature>
<gene>
    <name evidence="4" type="primary">thpR</name>
    <name evidence="4" type="ORF">ENF32_06445</name>
</gene>
<comment type="similarity">
    <text evidence="2">Belongs to the 2H phosphoesterase superfamily. ThpR family.</text>
</comment>
<evidence type="ECO:0000256" key="1">
    <source>
        <dbReference type="ARBA" id="ARBA00022801"/>
    </source>
</evidence>
<evidence type="ECO:0000259" key="3">
    <source>
        <dbReference type="Pfam" id="PF02834"/>
    </source>
</evidence>
<comment type="function">
    <text evidence="2">Hydrolyzes RNA 2',3'-cyclic phosphodiester to an RNA 2'-phosphomonoester.</text>
</comment>
<organism evidence="4">
    <name type="scientific">Thermosulfidibacter takaii</name>
    <dbReference type="NCBI Taxonomy" id="412593"/>
    <lineage>
        <taxon>Bacteria</taxon>
        <taxon>Pseudomonadati</taxon>
        <taxon>Thermosulfidibacterota</taxon>
        <taxon>Thermosulfidibacteria</taxon>
        <taxon>Thermosulfidibacterales</taxon>
        <taxon>Thermosulfidibacteraceae</taxon>
    </lineage>
</organism>
<dbReference type="AlphaFoldDB" id="A0A7C0Y9G8"/>
<dbReference type="PANTHER" id="PTHR35561:SF1">
    <property type="entry name" value="RNA 2',3'-CYCLIC PHOSPHODIESTERASE"/>
    <property type="match status" value="1"/>
</dbReference>
<dbReference type="InterPro" id="IPR004175">
    <property type="entry name" value="RNA_CPDase"/>
</dbReference>
<name>A0A7C0Y9G8_9BACT</name>
<comment type="caution">
    <text evidence="4">The sequence shown here is derived from an EMBL/GenBank/DDBJ whole genome shotgun (WGS) entry which is preliminary data.</text>
</comment>
<proteinExistence type="inferred from homology"/>
<accession>A0A7C0Y9G8</accession>